<dbReference type="InterPro" id="IPR011989">
    <property type="entry name" value="ARM-like"/>
</dbReference>
<dbReference type="GO" id="GO:0030117">
    <property type="term" value="C:membrane coat"/>
    <property type="evidence" value="ECO:0007669"/>
    <property type="project" value="InterPro"/>
</dbReference>
<comment type="subcellular location">
    <subcellularLocation>
        <location evidence="1">Endomembrane system</location>
    </subcellularLocation>
</comment>
<evidence type="ECO:0000256" key="5">
    <source>
        <dbReference type="SAM" id="MobiDB-lite"/>
    </source>
</evidence>
<reference evidence="7" key="2">
    <citation type="submission" date="2024-02" db="EMBL/GenBank/DDBJ databases">
        <title>Comparative genomics of Cryptococcus and Kwoniella reveals pathogenesis evolution and contrasting modes of karyotype evolution via chromosome fusion or intercentromeric recombination.</title>
        <authorList>
            <person name="Coelho M.A."/>
            <person name="David-Palma M."/>
            <person name="Shea T."/>
            <person name="Bowers K."/>
            <person name="McGinley-Smith S."/>
            <person name="Mohammad A.W."/>
            <person name="Gnirke A."/>
            <person name="Yurkov A.M."/>
            <person name="Nowrousian M."/>
            <person name="Sun S."/>
            <person name="Cuomo C.A."/>
            <person name="Heitman J."/>
        </authorList>
    </citation>
    <scope>NUCLEOTIDE SEQUENCE</scope>
    <source>
        <strain evidence="7">CBS 10737</strain>
    </source>
</reference>
<name>A0AAJ8KZR8_9TREE</name>
<dbReference type="Gene3D" id="1.25.10.10">
    <property type="entry name" value="Leucine-rich Repeat Variant"/>
    <property type="match status" value="1"/>
</dbReference>
<evidence type="ECO:0000313" key="8">
    <source>
        <dbReference type="Proteomes" id="UP000094020"/>
    </source>
</evidence>
<evidence type="ECO:0000256" key="2">
    <source>
        <dbReference type="ARBA" id="ARBA00022448"/>
    </source>
</evidence>
<dbReference type="Pfam" id="PF01602">
    <property type="entry name" value="Adaptin_N"/>
    <property type="match status" value="1"/>
</dbReference>
<dbReference type="AlphaFoldDB" id="A0AAJ8KZR8"/>
<evidence type="ECO:0000256" key="1">
    <source>
        <dbReference type="ARBA" id="ARBA00004308"/>
    </source>
</evidence>
<evidence type="ECO:0000256" key="3">
    <source>
        <dbReference type="ARBA" id="ARBA00022927"/>
    </source>
</evidence>
<keyword evidence="2" id="KW-0813">Transport</keyword>
<feature type="domain" description="Clathrin/coatomer adaptor adaptin-like N-terminal" evidence="6">
    <location>
        <begin position="37"/>
        <end position="235"/>
    </location>
</feature>
<dbReference type="GO" id="GO:0016192">
    <property type="term" value="P:vesicle-mediated transport"/>
    <property type="evidence" value="ECO:0007669"/>
    <property type="project" value="InterPro"/>
</dbReference>
<reference evidence="7" key="1">
    <citation type="submission" date="2013-07" db="EMBL/GenBank/DDBJ databases">
        <authorList>
            <consortium name="The Broad Institute Genome Sequencing Platform"/>
            <person name="Cuomo C."/>
            <person name="Litvintseva A."/>
            <person name="Chen Y."/>
            <person name="Heitman J."/>
            <person name="Sun S."/>
            <person name="Springer D."/>
            <person name="Dromer F."/>
            <person name="Young S.K."/>
            <person name="Zeng Q."/>
            <person name="Gargeya S."/>
            <person name="Fitzgerald M."/>
            <person name="Abouelleil A."/>
            <person name="Alvarado L."/>
            <person name="Berlin A.M."/>
            <person name="Chapman S.B."/>
            <person name="Dewar J."/>
            <person name="Goldberg J."/>
            <person name="Griggs A."/>
            <person name="Gujja S."/>
            <person name="Hansen M."/>
            <person name="Howarth C."/>
            <person name="Imamovic A."/>
            <person name="Larimer J."/>
            <person name="McCowan C."/>
            <person name="Murphy C."/>
            <person name="Pearson M."/>
            <person name="Priest M."/>
            <person name="Roberts A."/>
            <person name="Saif S."/>
            <person name="Shea T."/>
            <person name="Sykes S."/>
            <person name="Wortman J."/>
            <person name="Nusbaum C."/>
            <person name="Birren B."/>
        </authorList>
    </citation>
    <scope>NUCLEOTIDE SEQUENCE</scope>
    <source>
        <strain evidence="7">CBS 10737</strain>
    </source>
</reference>
<protein>
    <recommendedName>
        <fullName evidence="6">Clathrin/coatomer adaptor adaptin-like N-terminal domain-containing protein</fullName>
    </recommendedName>
</protein>
<dbReference type="GO" id="GO:0006886">
    <property type="term" value="P:intracellular protein transport"/>
    <property type="evidence" value="ECO:0007669"/>
    <property type="project" value="InterPro"/>
</dbReference>
<dbReference type="InterPro" id="IPR050840">
    <property type="entry name" value="Adaptor_Complx_Large_Subunit"/>
</dbReference>
<dbReference type="PANTHER" id="PTHR22780">
    <property type="entry name" value="ADAPTIN, ALPHA/GAMMA/EPSILON"/>
    <property type="match status" value="1"/>
</dbReference>
<dbReference type="Proteomes" id="UP000094020">
    <property type="component" value="Chromosome 2"/>
</dbReference>
<keyword evidence="3" id="KW-0653">Protein transport</keyword>
<dbReference type="EMBL" id="CP144520">
    <property type="protein sequence ID" value="WWC67437.1"/>
    <property type="molecule type" value="Genomic_DNA"/>
</dbReference>
<sequence>MPGPSSSLPPYLVSGASSRAHHGLLTRLHEAASVQEEDEIISKEIRRAKETLAVRGQSTSKLRDTLIILLHCQMLRHRTEDNIEFAFVPALQLAEGGHTLAERRTGYLYLVERLPKKHELNLLLINTIRKDLSSTSSSCVLLALQTIAKIPSTDLAPAVIPLLTSKSLLKHNSPAVRQRTFEALLSLHQLSPNDEQFPLTMNKLLKSLQREDDMSVLAVILRLIRHLLETSAHHIHNDTERLYVIDKCLEAARQNEVRYEGQIAVEVVKVLGALVERKEDFGEHDASQMVSRWVIDTMNEMGSVHGGQGAFLLEICHLANILPALAAHILAQISQLLVPDDQIATSSASPSLPSPNDHVLAIRCLGILPTSMWDGRLEEMQMGVIMHGVNSVDDTIRKLTLSLLQSLSPDLPEMILQTHFDSIRHSTDLSLPMSLANGLTLKEKTQIGRNETASRALEVVEARFQNDGDGYACGVVELLEALESGNDYRDGHVWAEGVRRIQDYLEYRSPSFAHAFTTSVLESLRGMEHSSSDTLIVVFTSIACERLPLEQIPEALDYLSRIIPQHNASTQELIMVTLVALLTCLDDEIAEEKGQMVLNTIQEVQKGSSRYLKKRCQEISTIISRGFLREVKEASSTSKISDILSAIISVHARKTVKTSSSTFTSEPASPPPRADLSTSVLRYDAYQAPKQTSQNKDSYRDRYEVDEESD</sequence>
<gene>
    <name evidence="7" type="ORF">I206_101345</name>
</gene>
<dbReference type="InterPro" id="IPR016024">
    <property type="entry name" value="ARM-type_fold"/>
</dbReference>
<dbReference type="GO" id="GO:0012505">
    <property type="term" value="C:endomembrane system"/>
    <property type="evidence" value="ECO:0007669"/>
    <property type="project" value="UniProtKB-SubCell"/>
</dbReference>
<evidence type="ECO:0000256" key="4">
    <source>
        <dbReference type="ARBA" id="ARBA00023136"/>
    </source>
</evidence>
<proteinExistence type="predicted"/>
<dbReference type="InterPro" id="IPR002553">
    <property type="entry name" value="Clathrin/coatomer_adapt-like_N"/>
</dbReference>
<dbReference type="KEGG" id="kpin:30175056"/>
<feature type="region of interest" description="Disordered" evidence="5">
    <location>
        <begin position="659"/>
        <end position="710"/>
    </location>
</feature>
<dbReference type="RefSeq" id="XP_070058478.1">
    <property type="nucleotide sequence ID" value="XM_070202377.1"/>
</dbReference>
<dbReference type="SUPFAM" id="SSF48371">
    <property type="entry name" value="ARM repeat"/>
    <property type="match status" value="1"/>
</dbReference>
<evidence type="ECO:0000259" key="6">
    <source>
        <dbReference type="Pfam" id="PF01602"/>
    </source>
</evidence>
<keyword evidence="4" id="KW-0472">Membrane</keyword>
<keyword evidence="8" id="KW-1185">Reference proteome</keyword>
<dbReference type="GeneID" id="30175056"/>
<organism evidence="7 8">
    <name type="scientific">Kwoniella pini CBS 10737</name>
    <dbReference type="NCBI Taxonomy" id="1296096"/>
    <lineage>
        <taxon>Eukaryota</taxon>
        <taxon>Fungi</taxon>
        <taxon>Dikarya</taxon>
        <taxon>Basidiomycota</taxon>
        <taxon>Agaricomycotina</taxon>
        <taxon>Tremellomycetes</taxon>
        <taxon>Tremellales</taxon>
        <taxon>Cryptococcaceae</taxon>
        <taxon>Kwoniella</taxon>
    </lineage>
</organism>
<evidence type="ECO:0000313" key="7">
    <source>
        <dbReference type="EMBL" id="WWC67437.1"/>
    </source>
</evidence>
<accession>A0AAJ8KZR8</accession>